<name>A0A3A9B195_9FIRM</name>
<dbReference type="InterPro" id="IPR004360">
    <property type="entry name" value="Glyas_Fos-R_dOase_dom"/>
</dbReference>
<dbReference type="OrthoDB" id="9789012at2"/>
<dbReference type="InterPro" id="IPR037523">
    <property type="entry name" value="VOC_core"/>
</dbReference>
<gene>
    <name evidence="2" type="ORF">D7V94_07300</name>
</gene>
<dbReference type="PANTHER" id="PTHR36113">
    <property type="entry name" value="LYASE, PUTATIVE-RELATED-RELATED"/>
    <property type="match status" value="1"/>
</dbReference>
<dbReference type="InterPro" id="IPR029068">
    <property type="entry name" value="Glyas_Bleomycin-R_OHBP_Dase"/>
</dbReference>
<proteinExistence type="predicted"/>
<dbReference type="SUPFAM" id="SSF54593">
    <property type="entry name" value="Glyoxalase/Bleomycin resistance protein/Dihydroxybiphenyl dioxygenase"/>
    <property type="match status" value="1"/>
</dbReference>
<protein>
    <recommendedName>
        <fullName evidence="1">VOC domain-containing protein</fullName>
    </recommendedName>
</protein>
<evidence type="ECO:0000259" key="1">
    <source>
        <dbReference type="PROSITE" id="PS51819"/>
    </source>
</evidence>
<dbReference type="AlphaFoldDB" id="A0A3A9B195"/>
<dbReference type="InterPro" id="IPR051332">
    <property type="entry name" value="Fosfomycin_Res_Enzymes"/>
</dbReference>
<evidence type="ECO:0000313" key="2">
    <source>
        <dbReference type="EMBL" id="RKI92465.1"/>
    </source>
</evidence>
<dbReference type="Proteomes" id="UP000280696">
    <property type="component" value="Unassembled WGS sequence"/>
</dbReference>
<dbReference type="PANTHER" id="PTHR36113:SF1">
    <property type="entry name" value="GLYOXALASE_BLEOMYCIN RESISTANCE PROTEIN_DIOXYGENASE"/>
    <property type="match status" value="1"/>
</dbReference>
<comment type="caution">
    <text evidence="2">The sequence shown here is derived from an EMBL/GenBank/DDBJ whole genome shotgun (WGS) entry which is preliminary data.</text>
</comment>
<reference evidence="2 3" key="1">
    <citation type="submission" date="2018-09" db="EMBL/GenBank/DDBJ databases">
        <title>Murine metabolic-syndrome-specific gut microbial biobank.</title>
        <authorList>
            <person name="Liu C."/>
        </authorList>
    </citation>
    <scope>NUCLEOTIDE SEQUENCE [LARGE SCALE GENOMIC DNA]</scope>
    <source>
        <strain evidence="2 3">0.1xD8-82</strain>
    </source>
</reference>
<dbReference type="RefSeq" id="WP_120468272.1">
    <property type="nucleotide sequence ID" value="NZ_RAYQ01000005.1"/>
</dbReference>
<evidence type="ECO:0000313" key="3">
    <source>
        <dbReference type="Proteomes" id="UP000280696"/>
    </source>
</evidence>
<feature type="domain" description="VOC" evidence="1">
    <location>
        <begin position="1"/>
        <end position="129"/>
    </location>
</feature>
<organism evidence="2 3">
    <name type="scientific">Parablautia intestinalis</name>
    <dbReference type="NCBI Taxonomy" id="2320100"/>
    <lineage>
        <taxon>Bacteria</taxon>
        <taxon>Bacillati</taxon>
        <taxon>Bacillota</taxon>
        <taxon>Clostridia</taxon>
        <taxon>Lachnospirales</taxon>
        <taxon>Lachnospiraceae</taxon>
        <taxon>Parablautia</taxon>
    </lineage>
</organism>
<dbReference type="Gene3D" id="3.10.180.10">
    <property type="entry name" value="2,3-Dihydroxybiphenyl 1,2-Dioxygenase, domain 1"/>
    <property type="match status" value="1"/>
</dbReference>
<dbReference type="PROSITE" id="PS51819">
    <property type="entry name" value="VOC"/>
    <property type="match status" value="1"/>
</dbReference>
<dbReference type="EMBL" id="RAYQ01000005">
    <property type="protein sequence ID" value="RKI92465.1"/>
    <property type="molecule type" value="Genomic_DNA"/>
</dbReference>
<accession>A0A3A9B195</accession>
<sequence length="134" mass="15534">MIDHVAIMTKQLEKMKDFYSGYFGGEVKKWISPDETGVIYFIRYENGTVLEIEQRMEGKEREWMPKGSRIGIEHIAFRVDSRDEVRRLTKQIEEDGHKVVQGPTDYGCEGFYESCILDPDGNFVEITIDAGIFQ</sequence>
<dbReference type="Pfam" id="PF00903">
    <property type="entry name" value="Glyoxalase"/>
    <property type="match status" value="1"/>
</dbReference>
<keyword evidence="3" id="KW-1185">Reference proteome</keyword>